<dbReference type="RefSeq" id="WP_045465901.1">
    <property type="nucleotide sequence ID" value="NZ_BBLT01000007.1"/>
</dbReference>
<dbReference type="PROSITE" id="PS00061">
    <property type="entry name" value="ADH_SHORT"/>
    <property type="match status" value="1"/>
</dbReference>
<dbReference type="PANTHER" id="PTHR43976">
    <property type="entry name" value="SHORT CHAIN DEHYDROGENASE"/>
    <property type="match status" value="1"/>
</dbReference>
<gene>
    <name evidence="4" type="ORF">MYP_3505</name>
</gene>
<comment type="caution">
    <text evidence="4">The sequence shown here is derived from an EMBL/GenBank/DDBJ whole genome shotgun (WGS) entry which is preliminary data.</text>
</comment>
<dbReference type="InterPro" id="IPR051911">
    <property type="entry name" value="SDR_oxidoreductase"/>
</dbReference>
<comment type="similarity">
    <text evidence="1 3">Belongs to the short-chain dehydrogenases/reductases (SDR) family.</text>
</comment>
<dbReference type="Gene3D" id="3.40.50.720">
    <property type="entry name" value="NAD(P)-binding Rossmann-like Domain"/>
    <property type="match status" value="1"/>
</dbReference>
<keyword evidence="5" id="KW-1185">Reference proteome</keyword>
<protein>
    <submittedName>
        <fullName evidence="4">Uncharacterized protein</fullName>
    </submittedName>
</protein>
<dbReference type="AlphaFoldDB" id="A0A098LH21"/>
<proteinExistence type="inferred from homology"/>
<keyword evidence="2" id="KW-0560">Oxidoreductase</keyword>
<organism evidence="4 5">
    <name type="scientific">Sporocytophaga myxococcoides</name>
    <dbReference type="NCBI Taxonomy" id="153721"/>
    <lineage>
        <taxon>Bacteria</taxon>
        <taxon>Pseudomonadati</taxon>
        <taxon>Bacteroidota</taxon>
        <taxon>Cytophagia</taxon>
        <taxon>Cytophagales</taxon>
        <taxon>Cytophagaceae</taxon>
        <taxon>Sporocytophaga</taxon>
    </lineage>
</organism>
<dbReference type="PRINTS" id="PR00081">
    <property type="entry name" value="GDHRDH"/>
</dbReference>
<dbReference type="InterPro" id="IPR036291">
    <property type="entry name" value="NAD(P)-bd_dom_sf"/>
</dbReference>
<dbReference type="GO" id="GO:0016491">
    <property type="term" value="F:oxidoreductase activity"/>
    <property type="evidence" value="ECO:0007669"/>
    <property type="project" value="UniProtKB-KW"/>
</dbReference>
<evidence type="ECO:0000256" key="2">
    <source>
        <dbReference type="ARBA" id="ARBA00023002"/>
    </source>
</evidence>
<dbReference type="Proteomes" id="UP000030185">
    <property type="component" value="Unassembled WGS sequence"/>
</dbReference>
<reference evidence="4 5" key="1">
    <citation type="submission" date="2014-09" db="EMBL/GenBank/DDBJ databases">
        <title>Sporocytophaga myxococcoides PG-01 genome sequencing.</title>
        <authorList>
            <person name="Liu L."/>
            <person name="Gao P.J."/>
            <person name="Chen G.J."/>
            <person name="Wang L.S."/>
        </authorList>
    </citation>
    <scope>NUCLEOTIDE SEQUENCE [LARGE SCALE GENOMIC DNA]</scope>
    <source>
        <strain evidence="4 5">PG-01</strain>
    </source>
</reference>
<evidence type="ECO:0000313" key="4">
    <source>
        <dbReference type="EMBL" id="GAL86276.1"/>
    </source>
</evidence>
<accession>A0A098LH21</accession>
<dbReference type="SUPFAM" id="SSF51735">
    <property type="entry name" value="NAD(P)-binding Rossmann-fold domains"/>
    <property type="match status" value="1"/>
</dbReference>
<dbReference type="InterPro" id="IPR020904">
    <property type="entry name" value="Sc_DH/Rdtase_CS"/>
</dbReference>
<dbReference type="InterPro" id="IPR002347">
    <property type="entry name" value="SDR_fam"/>
</dbReference>
<dbReference type="PANTHER" id="PTHR43976:SF16">
    <property type="entry name" value="SHORT-CHAIN DEHYDROGENASE_REDUCTASE FAMILY PROTEIN"/>
    <property type="match status" value="1"/>
</dbReference>
<dbReference type="OrthoDB" id="9786056at2"/>
<dbReference type="Pfam" id="PF00106">
    <property type="entry name" value="adh_short"/>
    <property type="match status" value="1"/>
</dbReference>
<dbReference type="STRING" id="153721.MYP_3505"/>
<evidence type="ECO:0000313" key="5">
    <source>
        <dbReference type="Proteomes" id="UP000030185"/>
    </source>
</evidence>
<dbReference type="PRINTS" id="PR00080">
    <property type="entry name" value="SDRFAMILY"/>
</dbReference>
<sequence>MSKIVLVTGASSGIGKVIADYLAAKGHIVYGTSRSIKQDGLKFKALPMDVCDNESVLNATNNILKEHGRIDVVINNAGIGIAGGCEYLSLTDAEKVMSTNFIGVIRVCQAVLPSMRNNKSGLIINISSIASEMGLPYRSVYSSSKAAVDRFTEALRIETKKFGVKACCIQPGGIKTDISANRLYTPVPEGSPYRDSFGRAYDAINNSVKKGLEPEVFGPLIESIMKADKVKMIYRVGKVTEKLSVLIKKIVPDYVFERIIAGFYKI</sequence>
<name>A0A098LH21_9BACT</name>
<dbReference type="EMBL" id="BBLT01000007">
    <property type="protein sequence ID" value="GAL86276.1"/>
    <property type="molecule type" value="Genomic_DNA"/>
</dbReference>
<dbReference type="CDD" id="cd05374">
    <property type="entry name" value="17beta-HSD-like_SDR_c"/>
    <property type="match status" value="1"/>
</dbReference>
<evidence type="ECO:0000256" key="1">
    <source>
        <dbReference type="ARBA" id="ARBA00006484"/>
    </source>
</evidence>
<dbReference type="eggNOG" id="COG1028">
    <property type="taxonomic scope" value="Bacteria"/>
</dbReference>
<evidence type="ECO:0000256" key="3">
    <source>
        <dbReference type="RuleBase" id="RU000363"/>
    </source>
</evidence>